<gene>
    <name evidence="2" type="ORF">BLM47_07075</name>
</gene>
<comment type="caution">
    <text evidence="2">The sequence shown here is derived from an EMBL/GenBank/DDBJ whole genome shotgun (WGS) entry which is preliminary data.</text>
</comment>
<keyword evidence="1" id="KW-0812">Transmembrane</keyword>
<feature type="transmembrane region" description="Helical" evidence="1">
    <location>
        <begin position="167"/>
        <end position="185"/>
    </location>
</feature>
<organism evidence="2 3">
    <name type="scientific">Candidatus Reconcilbacillus cellulovorans</name>
    <dbReference type="NCBI Taxonomy" id="1906605"/>
    <lineage>
        <taxon>Bacteria</taxon>
        <taxon>Bacillati</taxon>
        <taxon>Bacillota</taxon>
        <taxon>Bacilli</taxon>
        <taxon>Bacillales</taxon>
        <taxon>Paenibacillaceae</taxon>
        <taxon>Candidatus Reconcilbacillus</taxon>
    </lineage>
</organism>
<feature type="transmembrane region" description="Helical" evidence="1">
    <location>
        <begin position="237"/>
        <end position="256"/>
    </location>
</feature>
<dbReference type="EMBL" id="MOXJ01000014">
    <property type="protein sequence ID" value="PDO10482.1"/>
    <property type="molecule type" value="Genomic_DNA"/>
</dbReference>
<keyword evidence="1" id="KW-0472">Membrane</keyword>
<feature type="transmembrane region" description="Helical" evidence="1">
    <location>
        <begin position="455"/>
        <end position="477"/>
    </location>
</feature>
<evidence type="ECO:0008006" key="4">
    <source>
        <dbReference type="Google" id="ProtNLM"/>
    </source>
</evidence>
<reference evidence="2 3" key="1">
    <citation type="submission" date="2016-12" db="EMBL/GenBank/DDBJ databases">
        <title>Candidatus Reconcilibacillus cellulovorans genome.</title>
        <authorList>
            <person name="Kolinko S."/>
            <person name="Wu Y.-W."/>
            <person name="Tachea F."/>
            <person name="Denzel E."/>
            <person name="Hiras J."/>
            <person name="Baecker N."/>
            <person name="Chan L.J."/>
            <person name="Eichorst S.A."/>
            <person name="Frey D."/>
            <person name="Adams P.D."/>
            <person name="Pray T."/>
            <person name="Tanjore D."/>
            <person name="Petzold C.J."/>
            <person name="Gladden J.M."/>
            <person name="Simmons B.A."/>
            <person name="Singer S.W."/>
        </authorList>
    </citation>
    <scope>NUCLEOTIDE SEQUENCE [LARGE SCALE GENOMIC DNA]</scope>
    <source>
        <strain evidence="2">JTherm</strain>
    </source>
</reference>
<dbReference type="Proteomes" id="UP000243688">
    <property type="component" value="Unassembled WGS sequence"/>
</dbReference>
<keyword evidence="1" id="KW-1133">Transmembrane helix</keyword>
<feature type="transmembrane region" description="Helical" evidence="1">
    <location>
        <begin position="422"/>
        <end position="443"/>
    </location>
</feature>
<evidence type="ECO:0000256" key="1">
    <source>
        <dbReference type="SAM" id="Phobius"/>
    </source>
</evidence>
<feature type="transmembrane region" description="Helical" evidence="1">
    <location>
        <begin position="110"/>
        <end position="132"/>
    </location>
</feature>
<name>A0A2A6E0N2_9BACL</name>
<proteinExistence type="predicted"/>
<feature type="transmembrane region" description="Helical" evidence="1">
    <location>
        <begin position="138"/>
        <end position="160"/>
    </location>
</feature>
<feature type="transmembrane region" description="Helical" evidence="1">
    <location>
        <begin position="14"/>
        <end position="34"/>
    </location>
</feature>
<accession>A0A2A6E0N2</accession>
<evidence type="ECO:0000313" key="2">
    <source>
        <dbReference type="EMBL" id="PDO10482.1"/>
    </source>
</evidence>
<feature type="transmembrane region" description="Helical" evidence="1">
    <location>
        <begin position="391"/>
        <end position="410"/>
    </location>
</feature>
<sequence length="480" mass="53536">MGVFRRWSRRLPEAAAIGGAAVVLVYFLFVPPLIGLADSGDFLRVMSTVGLYYGMSEQNRDMLFFGYFHHLYRWDPKFFTNGGYVSTQVPLLALAVYAERMFTRDGWFDIRWLSAVYAVSFVTACALLMWMLRREAAAVRWTAALVVLFVFADLGYVAYFNSFYGEPVAFLSTLFLVLTVVALVSREKPPVRLLAAYFVAAAWLAGSKLQYTPAALPFAVAGWMFSRLRPDDRRFRVTARIGAVAVVVCAAVVFAANPSGLKHINLYQSVFFGILRESNDPQADLRELGLDPKLAVNAGYHYFQPAPIPQESEEMKQLFYSRVSHADVVLFYLRHPDRLIRNVFKAAEGAFMIKPGYLGNYEPSAGKPYGAVSTAWSFWSDFKKHVVPHHIGTIALVFGLFAVSATRVLLKARAMGRTRTAMAAAFWLAFAADGLLQLVVPIVADGFADIEKHLFLFNVSFDVIVAVSAVVTVRTLARAW</sequence>
<protein>
    <recommendedName>
        <fullName evidence="4">Glycosyltransferase RgtA/B/C/D-like domain-containing protein</fullName>
    </recommendedName>
</protein>
<dbReference type="AlphaFoldDB" id="A0A2A6E0N2"/>
<evidence type="ECO:0000313" key="3">
    <source>
        <dbReference type="Proteomes" id="UP000243688"/>
    </source>
</evidence>